<evidence type="ECO:0000313" key="3">
    <source>
        <dbReference type="EMBL" id="KAJ3841955.1"/>
    </source>
</evidence>
<dbReference type="EMBL" id="MU806022">
    <property type="protein sequence ID" value="KAJ3841955.1"/>
    <property type="molecule type" value="Genomic_DNA"/>
</dbReference>
<dbReference type="Proteomes" id="UP001163846">
    <property type="component" value="Unassembled WGS sequence"/>
</dbReference>
<gene>
    <name evidence="3" type="ORF">F5878DRAFT_432977</name>
</gene>
<feature type="chain" id="PRO_5041423197" description="Secreted protein" evidence="2">
    <location>
        <begin position="27"/>
        <end position="205"/>
    </location>
</feature>
<evidence type="ECO:0000256" key="1">
    <source>
        <dbReference type="SAM" id="MobiDB-lite"/>
    </source>
</evidence>
<evidence type="ECO:0000256" key="2">
    <source>
        <dbReference type="SAM" id="SignalP"/>
    </source>
</evidence>
<accession>A0AA38PFG5</accession>
<reference evidence="3" key="1">
    <citation type="submission" date="2022-08" db="EMBL/GenBank/DDBJ databases">
        <authorList>
            <consortium name="DOE Joint Genome Institute"/>
            <person name="Min B."/>
            <person name="Riley R."/>
            <person name="Sierra-Patev S."/>
            <person name="Naranjo-Ortiz M."/>
            <person name="Looney B."/>
            <person name="Konkel Z."/>
            <person name="Slot J.C."/>
            <person name="Sakamoto Y."/>
            <person name="Steenwyk J.L."/>
            <person name="Rokas A."/>
            <person name="Carro J."/>
            <person name="Camarero S."/>
            <person name="Ferreira P."/>
            <person name="Molpeceres G."/>
            <person name="Ruiz-Duenas F.J."/>
            <person name="Serrano A."/>
            <person name="Henrissat B."/>
            <person name="Drula E."/>
            <person name="Hughes K.W."/>
            <person name="Mata J.L."/>
            <person name="Ishikawa N.K."/>
            <person name="Vargas-Isla R."/>
            <person name="Ushijima S."/>
            <person name="Smith C.A."/>
            <person name="Ahrendt S."/>
            <person name="Andreopoulos W."/>
            <person name="He G."/>
            <person name="Labutti K."/>
            <person name="Lipzen A."/>
            <person name="Ng V."/>
            <person name="Sandor L."/>
            <person name="Barry K."/>
            <person name="Martinez A.T."/>
            <person name="Xiao Y."/>
            <person name="Gibbons J.G."/>
            <person name="Terashima K."/>
            <person name="Hibbett D.S."/>
            <person name="Grigoriev I.V."/>
        </authorList>
    </citation>
    <scope>NUCLEOTIDE SEQUENCE</scope>
    <source>
        <strain evidence="3">TFB9207</strain>
    </source>
</reference>
<sequence>MTRSTTASRVLAIFFVAAAISSGVLAAPTPAPGPSLESSIDASAQALQAWQHSATDGQGSLSSVGGAGLQQGVNPILHRRELDEENVGRTPMNMGQAEGSTSTAGTQPKSLQELEGELKECVNSFHSHRVSFGGQEPEGLKEVENPEEKKKNLDELYKKVAGVIRGLEALPNSRAKEDKLELAKRLQLSISSDISIVRPRPSHPL</sequence>
<feature type="compositionally biased region" description="Polar residues" evidence="1">
    <location>
        <begin position="98"/>
        <end position="110"/>
    </location>
</feature>
<keyword evidence="2" id="KW-0732">Signal</keyword>
<proteinExistence type="predicted"/>
<protein>
    <recommendedName>
        <fullName evidence="5">Secreted protein</fullName>
    </recommendedName>
</protein>
<evidence type="ECO:0000313" key="4">
    <source>
        <dbReference type="Proteomes" id="UP001163846"/>
    </source>
</evidence>
<dbReference type="AlphaFoldDB" id="A0AA38PFG5"/>
<feature type="region of interest" description="Disordered" evidence="1">
    <location>
        <begin position="85"/>
        <end position="111"/>
    </location>
</feature>
<feature type="signal peptide" evidence="2">
    <location>
        <begin position="1"/>
        <end position="26"/>
    </location>
</feature>
<comment type="caution">
    <text evidence="3">The sequence shown here is derived from an EMBL/GenBank/DDBJ whole genome shotgun (WGS) entry which is preliminary data.</text>
</comment>
<feature type="compositionally biased region" description="Basic and acidic residues" evidence="1">
    <location>
        <begin position="138"/>
        <end position="149"/>
    </location>
</feature>
<feature type="region of interest" description="Disordered" evidence="1">
    <location>
        <begin position="129"/>
        <end position="149"/>
    </location>
</feature>
<name>A0AA38PFG5_9AGAR</name>
<keyword evidence="4" id="KW-1185">Reference proteome</keyword>
<evidence type="ECO:0008006" key="5">
    <source>
        <dbReference type="Google" id="ProtNLM"/>
    </source>
</evidence>
<organism evidence="3 4">
    <name type="scientific">Lentinula raphanica</name>
    <dbReference type="NCBI Taxonomy" id="153919"/>
    <lineage>
        <taxon>Eukaryota</taxon>
        <taxon>Fungi</taxon>
        <taxon>Dikarya</taxon>
        <taxon>Basidiomycota</taxon>
        <taxon>Agaricomycotina</taxon>
        <taxon>Agaricomycetes</taxon>
        <taxon>Agaricomycetidae</taxon>
        <taxon>Agaricales</taxon>
        <taxon>Marasmiineae</taxon>
        <taxon>Omphalotaceae</taxon>
        <taxon>Lentinula</taxon>
    </lineage>
</organism>